<dbReference type="InterPro" id="IPR006145">
    <property type="entry name" value="PsdUridine_synth_RsuA/RluA"/>
</dbReference>
<dbReference type="RefSeq" id="WP_311951654.1">
    <property type="nucleotide sequence ID" value="NZ_JAVLVU010000001.1"/>
</dbReference>
<dbReference type="Pfam" id="PF00849">
    <property type="entry name" value="PseudoU_synth_2"/>
    <property type="match status" value="1"/>
</dbReference>
<dbReference type="InterPro" id="IPR020103">
    <property type="entry name" value="PsdUridine_synth_cat_dom_sf"/>
</dbReference>
<protein>
    <submittedName>
        <fullName evidence="2">tRNA pseudouridine32 synthase/23S rRNA pseudouridine746 synthase</fullName>
        <ecNumber evidence="2">5.4.99.28</ecNumber>
        <ecNumber evidence="2">5.4.99.29</ecNumber>
    </submittedName>
</protein>
<dbReference type="Proteomes" id="UP001258315">
    <property type="component" value="Unassembled WGS sequence"/>
</dbReference>
<organism evidence="2 3">
    <name type="scientific">Mucilaginibacter terrae</name>
    <dbReference type="NCBI Taxonomy" id="1955052"/>
    <lineage>
        <taxon>Bacteria</taxon>
        <taxon>Pseudomonadati</taxon>
        <taxon>Bacteroidota</taxon>
        <taxon>Sphingobacteriia</taxon>
        <taxon>Sphingobacteriales</taxon>
        <taxon>Sphingobacteriaceae</taxon>
        <taxon>Mucilaginibacter</taxon>
    </lineage>
</organism>
<dbReference type="InterPro" id="IPR050188">
    <property type="entry name" value="RluA_PseudoU_synthase"/>
</dbReference>
<evidence type="ECO:0000313" key="3">
    <source>
        <dbReference type="Proteomes" id="UP001258315"/>
    </source>
</evidence>
<name>A0ABU3GX27_9SPHI</name>
<feature type="domain" description="Pseudouridine synthase RsuA/RluA-like" evidence="1">
    <location>
        <begin position="369"/>
        <end position="515"/>
    </location>
</feature>
<keyword evidence="2" id="KW-0413">Isomerase</keyword>
<comment type="caution">
    <text evidence="2">The sequence shown here is derived from an EMBL/GenBank/DDBJ whole genome shotgun (WGS) entry which is preliminary data.</text>
</comment>
<dbReference type="GO" id="GO:0160142">
    <property type="term" value="F:23S rRNA pseudouridine(746) synthase activity"/>
    <property type="evidence" value="ECO:0007669"/>
    <property type="project" value="UniProtKB-EC"/>
</dbReference>
<evidence type="ECO:0000259" key="1">
    <source>
        <dbReference type="Pfam" id="PF00849"/>
    </source>
</evidence>
<gene>
    <name evidence="2" type="ORF">QE417_003397</name>
</gene>
<dbReference type="EC" id="5.4.99.29" evidence="2"/>
<accession>A0ABU3GX27</accession>
<reference evidence="3" key="1">
    <citation type="submission" date="2023-07" db="EMBL/GenBank/DDBJ databases">
        <title>Functional and genomic diversity of the sorghum phyllosphere microbiome.</title>
        <authorList>
            <person name="Shade A."/>
        </authorList>
    </citation>
    <scope>NUCLEOTIDE SEQUENCE [LARGE SCALE GENOMIC DNA]</scope>
    <source>
        <strain evidence="3">SORGH_AS_0422</strain>
    </source>
</reference>
<keyword evidence="3" id="KW-1185">Reference proteome</keyword>
<proteinExistence type="predicted"/>
<evidence type="ECO:0000313" key="2">
    <source>
        <dbReference type="EMBL" id="MDT3404325.1"/>
    </source>
</evidence>
<dbReference type="EMBL" id="JAVLVU010000001">
    <property type="protein sequence ID" value="MDT3404325.1"/>
    <property type="molecule type" value="Genomic_DNA"/>
</dbReference>
<dbReference type="SUPFAM" id="SSF55120">
    <property type="entry name" value="Pseudouridine synthase"/>
    <property type="match status" value="1"/>
</dbReference>
<dbReference type="EC" id="5.4.99.28" evidence="2"/>
<dbReference type="PANTHER" id="PTHR21600">
    <property type="entry name" value="MITOCHONDRIAL RNA PSEUDOURIDINE SYNTHASE"/>
    <property type="match status" value="1"/>
</dbReference>
<dbReference type="PANTHER" id="PTHR21600:SF89">
    <property type="entry name" value="RIBOSOMAL LARGE SUBUNIT PSEUDOURIDINE SYNTHASE A"/>
    <property type="match status" value="1"/>
</dbReference>
<sequence length="562" mass="64048">MGINSQNKITYFTAEQIKDIALPERFTYPFYYEPHPLTHIAASELQHYLETQTNLDHNFGLDADMDGAEIGKMFGVLVVQDTAGKVGYLSAFSGKLAGANEHPMFVPPVFDMLVEGSFFLQGQQVINHINARVDEILADEHYRHLQQDLKLFIIQSQQEVNSFKKQLKDNKASRKKLRQEQMAVLNEADYAAFEALMIKQSLRDKHQLNVLTQQWDLRLAEVKTAMTAYEDSIELLKNERRERSAALQQQLFDQYVFLNKNGKSKSLHDIFSATVYQKPPSAAGECATPKLLQYAFINGYQPLAMAEFWWGAAPKSDIRQHKQFYPACTGKCKPILGHMLQGMQVDENPLLQNPGESTKLDIIYDDEFFVVVNKPAELRSVPGVNIADSVYTRLKAILNGTEPLMVHRLDMGTSGLLVVAKTPEAHKNIQRQFLKRTVSKRYTALLSKALTQTEGEIDLPLRPDLYNRPRQLVCLENGKKSVTRWMVIQVTESTTKIHFWPLTGRTHQLRMHAAHEMGLNAPIIGDDLYGTPAKRLYLHAAYLEFVHPHTRQKVSFEVTEDF</sequence>
<dbReference type="Gene3D" id="3.30.2350.10">
    <property type="entry name" value="Pseudouridine synthase"/>
    <property type="match status" value="1"/>
</dbReference>
<dbReference type="InterPro" id="IPR006224">
    <property type="entry name" value="PsdUridine_synth_RluA-like_CS"/>
</dbReference>
<dbReference type="PROSITE" id="PS01129">
    <property type="entry name" value="PSI_RLU"/>
    <property type="match status" value="1"/>
</dbReference>
<dbReference type="GO" id="GO:0160151">
    <property type="term" value="F:tRNA pseudouridine(32) synthase activity"/>
    <property type="evidence" value="ECO:0007669"/>
    <property type="project" value="UniProtKB-EC"/>
</dbReference>
<dbReference type="CDD" id="cd02869">
    <property type="entry name" value="PseudoU_synth_RluA_like"/>
    <property type="match status" value="1"/>
</dbReference>